<organism evidence="9 10">
    <name type="scientific">Acinetobacter stercoris</name>
    <dbReference type="NCBI Taxonomy" id="2126983"/>
    <lineage>
        <taxon>Bacteria</taxon>
        <taxon>Pseudomonadati</taxon>
        <taxon>Pseudomonadota</taxon>
        <taxon>Gammaproteobacteria</taxon>
        <taxon>Moraxellales</taxon>
        <taxon>Moraxellaceae</taxon>
        <taxon>Acinetobacter</taxon>
    </lineage>
</organism>
<dbReference type="GO" id="GO:0020037">
    <property type="term" value="F:heme binding"/>
    <property type="evidence" value="ECO:0007669"/>
    <property type="project" value="InterPro"/>
</dbReference>
<dbReference type="Pfam" id="PF04261">
    <property type="entry name" value="Dyp_perox_N"/>
    <property type="match status" value="1"/>
</dbReference>
<keyword evidence="5" id="KW-0408">Iron</keyword>
<dbReference type="NCBIfam" id="TIGR01413">
    <property type="entry name" value="Dyp_perox_fam"/>
    <property type="match status" value="1"/>
</dbReference>
<evidence type="ECO:0000256" key="6">
    <source>
        <dbReference type="ARBA" id="ARBA00025737"/>
    </source>
</evidence>
<dbReference type="RefSeq" id="WP_121974606.1">
    <property type="nucleotide sequence ID" value="NZ_OOGT01000112.1"/>
</dbReference>
<dbReference type="PANTHER" id="PTHR30521">
    <property type="entry name" value="DEFERROCHELATASE/PEROXIDASE"/>
    <property type="match status" value="1"/>
</dbReference>
<keyword evidence="10" id="KW-1185">Reference proteome</keyword>
<feature type="domain" description="Dyp-type peroxidase C-terminal" evidence="8">
    <location>
        <begin position="135"/>
        <end position="297"/>
    </location>
</feature>
<evidence type="ECO:0000313" key="9">
    <source>
        <dbReference type="EMBL" id="SPL71164.1"/>
    </source>
</evidence>
<dbReference type="EMBL" id="OOGT01000112">
    <property type="protein sequence ID" value="SPL71164.1"/>
    <property type="molecule type" value="Genomic_DNA"/>
</dbReference>
<evidence type="ECO:0000256" key="1">
    <source>
        <dbReference type="ARBA" id="ARBA00001970"/>
    </source>
</evidence>
<comment type="cofactor">
    <cofactor evidence="1">
        <name>heme b</name>
        <dbReference type="ChEBI" id="CHEBI:60344"/>
    </cofactor>
</comment>
<gene>
    <name evidence="9" type="primary">yfeX_1</name>
    <name evidence="9" type="ORF">KPC_2342</name>
</gene>
<dbReference type="GO" id="GO:0046872">
    <property type="term" value="F:metal ion binding"/>
    <property type="evidence" value="ECO:0007669"/>
    <property type="project" value="UniProtKB-KW"/>
</dbReference>
<dbReference type="SUPFAM" id="SSF54909">
    <property type="entry name" value="Dimeric alpha+beta barrel"/>
    <property type="match status" value="1"/>
</dbReference>
<evidence type="ECO:0000256" key="3">
    <source>
        <dbReference type="ARBA" id="ARBA00022723"/>
    </source>
</evidence>
<dbReference type="GO" id="GO:0005829">
    <property type="term" value="C:cytosol"/>
    <property type="evidence" value="ECO:0007669"/>
    <property type="project" value="TreeGrafter"/>
</dbReference>
<dbReference type="PROSITE" id="PS51404">
    <property type="entry name" value="DYP_PEROXIDASE"/>
    <property type="match status" value="1"/>
</dbReference>
<dbReference type="FunCoup" id="A0A2U3N0J1">
    <property type="interactions" value="14"/>
</dbReference>
<evidence type="ECO:0000259" key="7">
    <source>
        <dbReference type="Pfam" id="PF04261"/>
    </source>
</evidence>
<dbReference type="InterPro" id="IPR011008">
    <property type="entry name" value="Dimeric_a/b-barrel"/>
</dbReference>
<keyword evidence="3" id="KW-0479">Metal-binding</keyword>
<evidence type="ECO:0000259" key="8">
    <source>
        <dbReference type="Pfam" id="PF20628"/>
    </source>
</evidence>
<evidence type="ECO:0000256" key="2">
    <source>
        <dbReference type="ARBA" id="ARBA00022559"/>
    </source>
</evidence>
<comment type="similarity">
    <text evidence="6">Belongs to the DyP-type peroxidase family.</text>
</comment>
<dbReference type="Pfam" id="PF20628">
    <property type="entry name" value="Dyp_perox_C"/>
    <property type="match status" value="1"/>
</dbReference>
<dbReference type="PANTHER" id="PTHR30521:SF0">
    <property type="entry name" value="DYP-TYPE PEROXIDASE FAMILY PROTEIN"/>
    <property type="match status" value="1"/>
</dbReference>
<proteinExistence type="inferred from homology"/>
<dbReference type="AlphaFoldDB" id="A0A2U3N0J1"/>
<feature type="domain" description="Dyp-type peroxidase N-terminal" evidence="7">
    <location>
        <begin position="38"/>
        <end position="130"/>
    </location>
</feature>
<dbReference type="GO" id="GO:0004601">
    <property type="term" value="F:peroxidase activity"/>
    <property type="evidence" value="ECO:0007669"/>
    <property type="project" value="UniProtKB-KW"/>
</dbReference>
<accession>A0A2U3N0J1</accession>
<sequence>MTAQSVILPLPSNHARFIVLRLKDLTIAGLKKQLDHLFTTRDRLITQHPEAEIKTAVAFGPELWSKLYDKSPEGFKQLEPIQGSFDMPVAPADLIIHIASARTDICFALSQCFFDGIQDQVEVLDERVCFRYLDGRDLTGFIDGTENPQFPDDRAETALLGENTGIFADGSFVFAQRYAHQLDKWKRLKVDAQENVIGRTKLESIELEDDVKPENSHIARAVIEDDEGEELEILRHSLPYGDGQGDQGLFFIAYTKDLTRIDRMLHRMFGTSGDGIHDRLLHFVTPLDGAYYFAPSEELLEKVLEN</sequence>
<keyword evidence="4 9" id="KW-0560">Oxidoreductase</keyword>
<dbReference type="InParanoid" id="A0A2U3N0J1"/>
<evidence type="ECO:0000256" key="5">
    <source>
        <dbReference type="ARBA" id="ARBA00023004"/>
    </source>
</evidence>
<dbReference type="InterPro" id="IPR048327">
    <property type="entry name" value="Dyp_perox_N"/>
</dbReference>
<name>A0A2U3N0J1_9GAMM</name>
<keyword evidence="2 9" id="KW-0575">Peroxidase</keyword>
<dbReference type="OrthoDB" id="3251355at2"/>
<evidence type="ECO:0000313" key="10">
    <source>
        <dbReference type="Proteomes" id="UP000245974"/>
    </source>
</evidence>
<dbReference type="EC" id="1.11.1.-" evidence="9"/>
<dbReference type="Proteomes" id="UP000245974">
    <property type="component" value="Unassembled WGS sequence"/>
</dbReference>
<dbReference type="InterPro" id="IPR048328">
    <property type="entry name" value="Dyp_perox_C"/>
</dbReference>
<reference evidence="10" key="1">
    <citation type="submission" date="2018-03" db="EMBL/GenBank/DDBJ databases">
        <authorList>
            <person name="Blom J."/>
        </authorList>
    </citation>
    <scope>NUCLEOTIDE SEQUENCE [LARGE SCALE GENOMIC DNA]</scope>
    <source>
        <strain evidence="10">KPC-SM-21</strain>
    </source>
</reference>
<protein>
    <submittedName>
        <fullName evidence="9">Putative deferrochelatase/peroxidase YfeX</fullName>
        <ecNumber evidence="9">1.11.1.-</ecNumber>
    </submittedName>
</protein>
<evidence type="ECO:0000256" key="4">
    <source>
        <dbReference type="ARBA" id="ARBA00023002"/>
    </source>
</evidence>
<dbReference type="InterPro" id="IPR006314">
    <property type="entry name" value="Dyp_peroxidase"/>
</dbReference>